<protein>
    <submittedName>
        <fullName evidence="2">Uncharacterized protein</fullName>
    </submittedName>
</protein>
<name>A0A4Y2E150_ARAVE</name>
<feature type="compositionally biased region" description="Polar residues" evidence="1">
    <location>
        <begin position="167"/>
        <end position="187"/>
    </location>
</feature>
<feature type="region of interest" description="Disordered" evidence="1">
    <location>
        <begin position="165"/>
        <end position="187"/>
    </location>
</feature>
<reference evidence="2 3" key="1">
    <citation type="journal article" date="2019" name="Sci. Rep.">
        <title>Orb-weaving spider Araneus ventricosus genome elucidates the spidroin gene catalogue.</title>
        <authorList>
            <person name="Kono N."/>
            <person name="Nakamura H."/>
            <person name="Ohtoshi R."/>
            <person name="Moran D.A.P."/>
            <person name="Shinohara A."/>
            <person name="Yoshida Y."/>
            <person name="Fujiwara M."/>
            <person name="Mori M."/>
            <person name="Tomita M."/>
            <person name="Arakawa K."/>
        </authorList>
    </citation>
    <scope>NUCLEOTIDE SEQUENCE [LARGE SCALE GENOMIC DNA]</scope>
</reference>
<feature type="compositionally biased region" description="Low complexity" evidence="1">
    <location>
        <begin position="132"/>
        <end position="146"/>
    </location>
</feature>
<feature type="region of interest" description="Disordered" evidence="1">
    <location>
        <begin position="129"/>
        <end position="148"/>
    </location>
</feature>
<feature type="region of interest" description="Disordered" evidence="1">
    <location>
        <begin position="245"/>
        <end position="265"/>
    </location>
</feature>
<keyword evidence="3" id="KW-1185">Reference proteome</keyword>
<dbReference type="EMBL" id="BGPR01000463">
    <property type="protein sequence ID" value="GBM21604.1"/>
    <property type="molecule type" value="Genomic_DNA"/>
</dbReference>
<proteinExistence type="predicted"/>
<comment type="caution">
    <text evidence="2">The sequence shown here is derived from an EMBL/GenBank/DDBJ whole genome shotgun (WGS) entry which is preliminary data.</text>
</comment>
<gene>
    <name evidence="2" type="ORF">AVEN_172460_2</name>
</gene>
<feature type="compositionally biased region" description="Basic residues" evidence="1">
    <location>
        <begin position="19"/>
        <end position="44"/>
    </location>
</feature>
<dbReference type="OrthoDB" id="6437333at2759"/>
<organism evidence="2 3">
    <name type="scientific">Araneus ventricosus</name>
    <name type="common">Orbweaver spider</name>
    <name type="synonym">Epeira ventricosa</name>
    <dbReference type="NCBI Taxonomy" id="182803"/>
    <lineage>
        <taxon>Eukaryota</taxon>
        <taxon>Metazoa</taxon>
        <taxon>Ecdysozoa</taxon>
        <taxon>Arthropoda</taxon>
        <taxon>Chelicerata</taxon>
        <taxon>Arachnida</taxon>
        <taxon>Araneae</taxon>
        <taxon>Araneomorphae</taxon>
        <taxon>Entelegynae</taxon>
        <taxon>Araneoidea</taxon>
        <taxon>Araneidae</taxon>
        <taxon>Araneus</taxon>
    </lineage>
</organism>
<dbReference type="AlphaFoldDB" id="A0A4Y2E150"/>
<evidence type="ECO:0000256" key="1">
    <source>
        <dbReference type="SAM" id="MobiDB-lite"/>
    </source>
</evidence>
<evidence type="ECO:0000313" key="2">
    <source>
        <dbReference type="EMBL" id="GBM21604.1"/>
    </source>
</evidence>
<sequence length="381" mass="42977">MFQVKANINASPYNEGDNRKKKHKKTHISCKRKHHSRHGHSKHRKRWDLNINNPHLKHAKYTSDYIGPERLTKHLLGFLGKGKISDSISRLEKIMPENCKARSKHDLNRILNISSSEIHSYNQDYLSHTSENYNSSQDGSNSSYSSPESHRAVCKSVSVDSRKEKSNFSVSLDTDNSMTSSRNSPSPLCNKYDETVIFREVITNKLHCAVSDANKAVYPNTSNQNRLIRELLNLKNEYNSCRKALSSSNNCESSQDTKNTGSLESLEKNDFKLNPILTQESPIAKSIENMFPDSQNLSSNSDSIMSDDSVLLHTNYIPMPRAHDETKLSVSSSGREGSLTLIPSSPISSSGSPVWAPELSPMRFVADILPTPKLFYRQKMF</sequence>
<feature type="compositionally biased region" description="Polar residues" evidence="1">
    <location>
        <begin position="245"/>
        <end position="263"/>
    </location>
</feature>
<accession>A0A4Y2E150</accession>
<evidence type="ECO:0000313" key="3">
    <source>
        <dbReference type="Proteomes" id="UP000499080"/>
    </source>
</evidence>
<feature type="region of interest" description="Disordered" evidence="1">
    <location>
        <begin position="1"/>
        <end position="44"/>
    </location>
</feature>
<dbReference type="Proteomes" id="UP000499080">
    <property type="component" value="Unassembled WGS sequence"/>
</dbReference>
<feature type="compositionally biased region" description="Polar residues" evidence="1">
    <location>
        <begin position="1"/>
        <end position="12"/>
    </location>
</feature>